<dbReference type="STRING" id="469383.Cwoe_1991"/>
<dbReference type="GO" id="GO:0003677">
    <property type="term" value="F:DNA binding"/>
    <property type="evidence" value="ECO:0007669"/>
    <property type="project" value="InterPro"/>
</dbReference>
<dbReference type="InterPro" id="IPR013325">
    <property type="entry name" value="RNA_pol_sigma_r2"/>
</dbReference>
<keyword evidence="3" id="KW-0731">Sigma factor</keyword>
<organism evidence="7 8">
    <name type="scientific">Conexibacter woesei (strain DSM 14684 / CCUG 47730 / CIP 108061 / JCM 11494 / NBRC 100937 / ID131577)</name>
    <dbReference type="NCBI Taxonomy" id="469383"/>
    <lineage>
        <taxon>Bacteria</taxon>
        <taxon>Bacillati</taxon>
        <taxon>Actinomycetota</taxon>
        <taxon>Thermoleophilia</taxon>
        <taxon>Solirubrobacterales</taxon>
        <taxon>Conexibacteraceae</taxon>
        <taxon>Conexibacter</taxon>
    </lineage>
</organism>
<dbReference type="PANTHER" id="PTHR43133:SF25">
    <property type="entry name" value="RNA POLYMERASE SIGMA FACTOR RFAY-RELATED"/>
    <property type="match status" value="1"/>
</dbReference>
<evidence type="ECO:0000259" key="5">
    <source>
        <dbReference type="Pfam" id="PF04542"/>
    </source>
</evidence>
<dbReference type="eggNOG" id="COG1595">
    <property type="taxonomic scope" value="Bacteria"/>
</dbReference>
<evidence type="ECO:0000256" key="3">
    <source>
        <dbReference type="ARBA" id="ARBA00023082"/>
    </source>
</evidence>
<gene>
    <name evidence="7" type="ordered locus">Cwoe_1991</name>
</gene>
<comment type="similarity">
    <text evidence="1">Belongs to the sigma-70 factor family. ECF subfamily.</text>
</comment>
<dbReference type="HOGENOM" id="CLU_047691_9_2_11"/>
<keyword evidence="2" id="KW-0805">Transcription regulation</keyword>
<dbReference type="NCBIfam" id="TIGR02937">
    <property type="entry name" value="sigma70-ECF"/>
    <property type="match status" value="1"/>
</dbReference>
<feature type="domain" description="RNA polymerase sigma-70 region 2" evidence="5">
    <location>
        <begin position="24"/>
        <end position="87"/>
    </location>
</feature>
<dbReference type="PANTHER" id="PTHR43133">
    <property type="entry name" value="RNA POLYMERASE ECF-TYPE SIGMA FACTO"/>
    <property type="match status" value="1"/>
</dbReference>
<dbReference type="AlphaFoldDB" id="D3F3D7"/>
<evidence type="ECO:0000313" key="7">
    <source>
        <dbReference type="EMBL" id="ADB50417.1"/>
    </source>
</evidence>
<reference evidence="8" key="2">
    <citation type="submission" date="2010-01" db="EMBL/GenBank/DDBJ databases">
        <title>The complete genome of Conexibacter woesei DSM 14684.</title>
        <authorList>
            <consortium name="US DOE Joint Genome Institute (JGI-PGF)"/>
            <person name="Lucas S."/>
            <person name="Copeland A."/>
            <person name="Lapidus A."/>
            <person name="Glavina del Rio T."/>
            <person name="Dalin E."/>
            <person name="Tice H."/>
            <person name="Bruce D."/>
            <person name="Goodwin L."/>
            <person name="Pitluck S."/>
            <person name="Kyrpides N."/>
            <person name="Mavromatis K."/>
            <person name="Ivanova N."/>
            <person name="Mikhailova N."/>
            <person name="Chertkov O."/>
            <person name="Brettin T."/>
            <person name="Detter J.C."/>
            <person name="Han C."/>
            <person name="Larimer F."/>
            <person name="Land M."/>
            <person name="Hauser L."/>
            <person name="Markowitz V."/>
            <person name="Cheng J.-F."/>
            <person name="Hugenholtz P."/>
            <person name="Woyke T."/>
            <person name="Wu D."/>
            <person name="Pukall R."/>
            <person name="Steenblock K."/>
            <person name="Schneider S."/>
            <person name="Klenk H.-P."/>
            <person name="Eisen J.A."/>
        </authorList>
    </citation>
    <scope>NUCLEOTIDE SEQUENCE [LARGE SCALE GENOMIC DNA]</scope>
    <source>
        <strain evidence="8">DSM 14684 / CIP 108061 / JCM 11494 / NBRC 100937 / ID131577</strain>
    </source>
</reference>
<dbReference type="InterPro" id="IPR014284">
    <property type="entry name" value="RNA_pol_sigma-70_dom"/>
</dbReference>
<dbReference type="RefSeq" id="WP_012933468.1">
    <property type="nucleotide sequence ID" value="NC_013739.1"/>
</dbReference>
<dbReference type="Gene3D" id="1.10.1740.10">
    <property type="match status" value="1"/>
</dbReference>
<evidence type="ECO:0000259" key="6">
    <source>
        <dbReference type="Pfam" id="PF08281"/>
    </source>
</evidence>
<dbReference type="GO" id="GO:0016987">
    <property type="term" value="F:sigma factor activity"/>
    <property type="evidence" value="ECO:0007669"/>
    <property type="project" value="UniProtKB-KW"/>
</dbReference>
<name>D3F3D7_CONWI</name>
<dbReference type="InterPro" id="IPR036388">
    <property type="entry name" value="WH-like_DNA-bd_sf"/>
</dbReference>
<dbReference type="InterPro" id="IPR007627">
    <property type="entry name" value="RNA_pol_sigma70_r2"/>
</dbReference>
<evidence type="ECO:0000256" key="1">
    <source>
        <dbReference type="ARBA" id="ARBA00010641"/>
    </source>
</evidence>
<sequence>MRIRRRTAERSPAARPRDARWAVYEQHAQAIRAYAARRVEPDAVDDVVAETFAIAWRKLPREADPLPWLYAVARRVVHGHRRSHARRGALLARAISGYATEAPAPDPADQVGGGYDPALIRAFEQLTETEREAVRLIAWEGLEHADAARAAGCSRATFAVRLSRARVRLRTALEQEAAAAGALAAAPNMEVVR</sequence>
<evidence type="ECO:0000256" key="2">
    <source>
        <dbReference type="ARBA" id="ARBA00023015"/>
    </source>
</evidence>
<dbReference type="Pfam" id="PF04542">
    <property type="entry name" value="Sigma70_r2"/>
    <property type="match status" value="1"/>
</dbReference>
<accession>D3F3D7</accession>
<dbReference type="InterPro" id="IPR013324">
    <property type="entry name" value="RNA_pol_sigma_r3/r4-like"/>
</dbReference>
<dbReference type="Pfam" id="PF08281">
    <property type="entry name" value="Sigma70_r4_2"/>
    <property type="match status" value="1"/>
</dbReference>
<proteinExistence type="inferred from homology"/>
<dbReference type="Proteomes" id="UP000008229">
    <property type="component" value="Chromosome"/>
</dbReference>
<evidence type="ECO:0000256" key="4">
    <source>
        <dbReference type="ARBA" id="ARBA00023163"/>
    </source>
</evidence>
<protein>
    <submittedName>
        <fullName evidence="7">RNA polymerase, sigma-24 subunit, ECF subfamily</fullName>
    </submittedName>
</protein>
<dbReference type="KEGG" id="cwo:Cwoe_1991"/>
<keyword evidence="4" id="KW-0804">Transcription</keyword>
<dbReference type="SUPFAM" id="SSF88659">
    <property type="entry name" value="Sigma3 and sigma4 domains of RNA polymerase sigma factors"/>
    <property type="match status" value="1"/>
</dbReference>
<dbReference type="InterPro" id="IPR013249">
    <property type="entry name" value="RNA_pol_sigma70_r4_t2"/>
</dbReference>
<dbReference type="EMBL" id="CP001854">
    <property type="protein sequence ID" value="ADB50417.1"/>
    <property type="molecule type" value="Genomic_DNA"/>
</dbReference>
<feature type="domain" description="RNA polymerase sigma factor 70 region 4 type 2" evidence="6">
    <location>
        <begin position="118"/>
        <end position="169"/>
    </location>
</feature>
<dbReference type="SUPFAM" id="SSF88946">
    <property type="entry name" value="Sigma2 domain of RNA polymerase sigma factors"/>
    <property type="match status" value="1"/>
</dbReference>
<dbReference type="InterPro" id="IPR039425">
    <property type="entry name" value="RNA_pol_sigma-70-like"/>
</dbReference>
<dbReference type="GO" id="GO:0006352">
    <property type="term" value="P:DNA-templated transcription initiation"/>
    <property type="evidence" value="ECO:0007669"/>
    <property type="project" value="InterPro"/>
</dbReference>
<keyword evidence="8" id="KW-1185">Reference proteome</keyword>
<evidence type="ECO:0000313" key="8">
    <source>
        <dbReference type="Proteomes" id="UP000008229"/>
    </source>
</evidence>
<dbReference type="Gene3D" id="1.10.10.10">
    <property type="entry name" value="Winged helix-like DNA-binding domain superfamily/Winged helix DNA-binding domain"/>
    <property type="match status" value="1"/>
</dbReference>
<reference evidence="7 8" key="1">
    <citation type="journal article" date="2010" name="Stand. Genomic Sci.">
        <title>Complete genome sequence of Conexibacter woesei type strain (ID131577).</title>
        <authorList>
            <person name="Pukall R."/>
            <person name="Lapidus A."/>
            <person name="Glavina Del Rio T."/>
            <person name="Copeland A."/>
            <person name="Tice H."/>
            <person name="Cheng J.-F."/>
            <person name="Lucas S."/>
            <person name="Chen F."/>
            <person name="Nolan M."/>
            <person name="Bruce D."/>
            <person name="Goodwin L."/>
            <person name="Pitluck S."/>
            <person name="Mavromatis K."/>
            <person name="Ivanova N."/>
            <person name="Ovchinnikova G."/>
            <person name="Pati A."/>
            <person name="Chen A."/>
            <person name="Palaniappan K."/>
            <person name="Land M."/>
            <person name="Hauser L."/>
            <person name="Chang Y.-J."/>
            <person name="Jeffries C.D."/>
            <person name="Chain P."/>
            <person name="Meincke L."/>
            <person name="Sims D."/>
            <person name="Brettin T."/>
            <person name="Detter J.C."/>
            <person name="Rohde M."/>
            <person name="Goeker M."/>
            <person name="Bristow J."/>
            <person name="Eisen J.A."/>
            <person name="Markowitz V."/>
            <person name="Kyrpides N.C."/>
            <person name="Klenk H.-P."/>
            <person name="Hugenholtz P."/>
        </authorList>
    </citation>
    <scope>NUCLEOTIDE SEQUENCE [LARGE SCALE GENOMIC DNA]</scope>
    <source>
        <strain evidence="8">DSM 14684 / CIP 108061 / JCM 11494 / NBRC 100937 / ID131577</strain>
    </source>
</reference>